<evidence type="ECO:0000313" key="1">
    <source>
        <dbReference type="EMBL" id="SNB69443.1"/>
    </source>
</evidence>
<keyword evidence="2" id="KW-1185">Reference proteome</keyword>
<protein>
    <submittedName>
        <fullName evidence="1">Uncharacterized protein</fullName>
    </submittedName>
</protein>
<name>A0A212RBA6_RHOAC</name>
<gene>
    <name evidence="1" type="ORF">SAMN06265338_103219</name>
</gene>
<evidence type="ECO:0000313" key="2">
    <source>
        <dbReference type="Proteomes" id="UP000198418"/>
    </source>
</evidence>
<dbReference type="EMBL" id="FYDG01000003">
    <property type="protein sequence ID" value="SNB69443.1"/>
    <property type="molecule type" value="Genomic_DNA"/>
</dbReference>
<organism evidence="1 2">
    <name type="scientific">Rhodoblastus acidophilus</name>
    <name type="common">Rhodopseudomonas acidophila</name>
    <dbReference type="NCBI Taxonomy" id="1074"/>
    <lineage>
        <taxon>Bacteria</taxon>
        <taxon>Pseudomonadati</taxon>
        <taxon>Pseudomonadota</taxon>
        <taxon>Alphaproteobacteria</taxon>
        <taxon>Hyphomicrobiales</taxon>
        <taxon>Rhodoblastaceae</taxon>
        <taxon>Rhodoblastus</taxon>
    </lineage>
</organism>
<dbReference type="Proteomes" id="UP000198418">
    <property type="component" value="Unassembled WGS sequence"/>
</dbReference>
<proteinExistence type="predicted"/>
<accession>A0A212RBA6</accession>
<reference evidence="2" key="1">
    <citation type="submission" date="2017-06" db="EMBL/GenBank/DDBJ databases">
        <authorList>
            <person name="Varghese N."/>
            <person name="Submissions S."/>
        </authorList>
    </citation>
    <scope>NUCLEOTIDE SEQUENCE [LARGE SCALE GENOMIC DNA]</scope>
    <source>
        <strain evidence="2">DSM 137</strain>
    </source>
</reference>
<dbReference type="OrthoDB" id="8441904at2"/>
<dbReference type="AlphaFoldDB" id="A0A212RBA6"/>
<dbReference type="RefSeq" id="WP_088520335.1">
    <property type="nucleotide sequence ID" value="NZ_FYDG01000003.1"/>
</dbReference>
<sequence>MAQTIDDVTICNRALARLGGGQIVSLDEDTDLARQCVAVYDDLLEAALTLYHWKWPRRTKALDRLDEVPENGYLYGYGFPAGAISNPIKVLADPRNPDYPLREFVVEGRTLYTNAIAVWGAFVFRLSPDLWPPVFRLAFQTWLSAALAIPVSQDANLAAQLEQQAIGAPSEQGRGGIMGRAIAIDGATSGGDAPALASDPLTSARYEGAPWYGNF</sequence>